<keyword evidence="2" id="KW-1185">Reference proteome</keyword>
<feature type="non-terminal residue" evidence="1">
    <location>
        <position position="154"/>
    </location>
</feature>
<dbReference type="EMBL" id="BTRK01000006">
    <property type="protein sequence ID" value="GMR62602.1"/>
    <property type="molecule type" value="Genomic_DNA"/>
</dbReference>
<name>A0AAN5DI36_9BILA</name>
<protein>
    <submittedName>
        <fullName evidence="1">Uncharacterized protein</fullName>
    </submittedName>
</protein>
<feature type="non-terminal residue" evidence="1">
    <location>
        <position position="1"/>
    </location>
</feature>
<reference evidence="2" key="1">
    <citation type="submission" date="2022-10" db="EMBL/GenBank/DDBJ databases">
        <title>Genome assembly of Pristionchus species.</title>
        <authorList>
            <person name="Yoshida K."/>
            <person name="Sommer R.J."/>
        </authorList>
    </citation>
    <scope>NUCLEOTIDE SEQUENCE [LARGE SCALE GENOMIC DNA]</scope>
    <source>
        <strain evidence="2">RS5460</strain>
    </source>
</reference>
<comment type="caution">
    <text evidence="1">The sequence shown here is derived from an EMBL/GenBank/DDBJ whole genome shotgun (WGS) entry which is preliminary data.</text>
</comment>
<organism evidence="1 2">
    <name type="scientific">Pristionchus mayeri</name>
    <dbReference type="NCBI Taxonomy" id="1317129"/>
    <lineage>
        <taxon>Eukaryota</taxon>
        <taxon>Metazoa</taxon>
        <taxon>Ecdysozoa</taxon>
        <taxon>Nematoda</taxon>
        <taxon>Chromadorea</taxon>
        <taxon>Rhabditida</taxon>
        <taxon>Rhabditina</taxon>
        <taxon>Diplogasteromorpha</taxon>
        <taxon>Diplogasteroidea</taxon>
        <taxon>Neodiplogasteridae</taxon>
        <taxon>Pristionchus</taxon>
    </lineage>
</organism>
<gene>
    <name evidence="1" type="ORF">PMAYCL1PPCAC_32797</name>
</gene>
<evidence type="ECO:0000313" key="1">
    <source>
        <dbReference type="EMBL" id="GMR62602.1"/>
    </source>
</evidence>
<accession>A0AAN5DI36</accession>
<dbReference type="AlphaFoldDB" id="A0AAN5DI36"/>
<sequence length="154" mass="16135">TVTTWKGDRTGGKCAGARACDGKEKCSALQMSDCECADGKYGITASNTKSTGLNSFKGFCNSPSIDGKRIAAADKARCLSCSLRVCDGTTFPSCATPCYNKVCGASGCYYLQTKVMDACPTNQQKNVAKCCMWGIIDNVGGMNLDVSGAAMKEL</sequence>
<dbReference type="Proteomes" id="UP001328107">
    <property type="component" value="Unassembled WGS sequence"/>
</dbReference>
<evidence type="ECO:0000313" key="2">
    <source>
        <dbReference type="Proteomes" id="UP001328107"/>
    </source>
</evidence>
<proteinExistence type="predicted"/>